<dbReference type="KEGG" id="ccz:CCALI_01795"/>
<dbReference type="HOGENOM" id="CLU_1060496_0_0_0"/>
<organism evidence="2 3">
    <name type="scientific">Chthonomonas calidirosea (strain DSM 23976 / ICMP 18418 / T49)</name>
    <dbReference type="NCBI Taxonomy" id="1303518"/>
    <lineage>
        <taxon>Bacteria</taxon>
        <taxon>Bacillati</taxon>
        <taxon>Armatimonadota</taxon>
        <taxon>Chthonomonadia</taxon>
        <taxon>Chthonomonadales</taxon>
        <taxon>Chthonomonadaceae</taxon>
        <taxon>Chthonomonas</taxon>
    </lineage>
</organism>
<dbReference type="RefSeq" id="WP_016483136.1">
    <property type="nucleotide sequence ID" value="NC_021487.1"/>
</dbReference>
<dbReference type="OrthoDB" id="10019472at2"/>
<sequence length="262" mass="28157">MRCLYTITLLLLGGWLCLPANAQNDPFLGPNRYPQYRNLSGLAGGGFGVDAEGYPSLVGPTAYSTPIAYVPGHDQIRILGAKMSFTSLPDVRVGHTNGSGVFLYGHTFGRMNVAFSDLIKSSQWDQALNLQLGWIPSSPTEPAFSVGVQDIFGHGGAAGEGIPGDAASTRSVFAVATWCVPWHHPLYLSAGIGSCRFRQGFASASMPLSRGLRGWIEYDGFGFNEGLLFATWKTKMGVRAETDFTVGFIRGRYFLLGAGIGF</sequence>
<evidence type="ECO:0000313" key="2">
    <source>
        <dbReference type="EMBL" id="CCW35608.1"/>
    </source>
</evidence>
<protein>
    <recommendedName>
        <fullName evidence="4">Outer membrane protein beta-barrel domain-containing protein</fullName>
    </recommendedName>
</protein>
<feature type="chain" id="PRO_5004486120" description="Outer membrane protein beta-barrel domain-containing protein" evidence="1">
    <location>
        <begin position="23"/>
        <end position="262"/>
    </location>
</feature>
<proteinExistence type="predicted"/>
<gene>
    <name evidence="2" type="ORF">CCALI_01795</name>
</gene>
<evidence type="ECO:0000313" key="3">
    <source>
        <dbReference type="Proteomes" id="UP000014227"/>
    </source>
</evidence>
<dbReference type="AlphaFoldDB" id="S0EV36"/>
<evidence type="ECO:0008006" key="4">
    <source>
        <dbReference type="Google" id="ProtNLM"/>
    </source>
</evidence>
<dbReference type="InParanoid" id="S0EV36"/>
<dbReference type="EMBL" id="HF951689">
    <property type="protein sequence ID" value="CCW35608.1"/>
    <property type="molecule type" value="Genomic_DNA"/>
</dbReference>
<name>S0EV36_CHTCT</name>
<accession>S0EV36</accession>
<dbReference type="PATRIC" id="fig|1303518.3.peg.1856"/>
<reference evidence="3" key="1">
    <citation type="submission" date="2013-03" db="EMBL/GenBank/DDBJ databases">
        <title>Genome sequence of Chthonomonas calidirosea, the first sequenced genome from the Armatimonadetes phylum (formally candidate division OP10).</title>
        <authorList>
            <person name="Lee K.C.Y."/>
            <person name="Morgan X.C."/>
            <person name="Dunfield P.F."/>
            <person name="Tamas I."/>
            <person name="Houghton K.M."/>
            <person name="Vyssotski M."/>
            <person name="Ryan J.L.J."/>
            <person name="Lagutin K."/>
            <person name="McDonald I.R."/>
            <person name="Stott M.B."/>
        </authorList>
    </citation>
    <scope>NUCLEOTIDE SEQUENCE [LARGE SCALE GENOMIC DNA]</scope>
    <source>
        <strain evidence="3">DSM 23976 / ICMP 18418 / T49</strain>
    </source>
</reference>
<dbReference type="Proteomes" id="UP000014227">
    <property type="component" value="Chromosome I"/>
</dbReference>
<evidence type="ECO:0000256" key="1">
    <source>
        <dbReference type="SAM" id="SignalP"/>
    </source>
</evidence>
<keyword evidence="3" id="KW-1185">Reference proteome</keyword>
<keyword evidence="1" id="KW-0732">Signal</keyword>
<feature type="signal peptide" evidence="1">
    <location>
        <begin position="1"/>
        <end position="22"/>
    </location>
</feature>